<gene>
    <name evidence="1" type="ORF">PS847_00102</name>
</gene>
<protein>
    <submittedName>
        <fullName evidence="1">Uncharacterized protein</fullName>
    </submittedName>
</protein>
<sequence length="64" mass="7505">MTARSHIGLLVHSVHCFRAENLSRVYTFVHLRRLARPLQPFCVFPFLQGLPHDAERLRQRLPAQ</sequence>
<proteinExistence type="predicted"/>
<dbReference type="EMBL" id="CABVIC010000001">
    <property type="protein sequence ID" value="VVO47603.1"/>
    <property type="molecule type" value="Genomic_DNA"/>
</dbReference>
<name>A0A5E7GFD3_PSEFL</name>
<evidence type="ECO:0000313" key="2">
    <source>
        <dbReference type="Proteomes" id="UP000326067"/>
    </source>
</evidence>
<reference evidence="1 2" key="1">
    <citation type="submission" date="2019-09" db="EMBL/GenBank/DDBJ databases">
        <authorList>
            <person name="Chandra G."/>
            <person name="Truman W A."/>
        </authorList>
    </citation>
    <scope>NUCLEOTIDE SEQUENCE [LARGE SCALE GENOMIC DNA]</scope>
    <source>
        <strain evidence="1">PS847</strain>
    </source>
</reference>
<accession>A0A5E7GFD3</accession>
<dbReference type="AlphaFoldDB" id="A0A5E7GFD3"/>
<dbReference type="Proteomes" id="UP000326067">
    <property type="component" value="Unassembled WGS sequence"/>
</dbReference>
<evidence type="ECO:0000313" key="1">
    <source>
        <dbReference type="EMBL" id="VVO47603.1"/>
    </source>
</evidence>
<organism evidence="1 2">
    <name type="scientific">Pseudomonas fluorescens</name>
    <dbReference type="NCBI Taxonomy" id="294"/>
    <lineage>
        <taxon>Bacteria</taxon>
        <taxon>Pseudomonadati</taxon>
        <taxon>Pseudomonadota</taxon>
        <taxon>Gammaproteobacteria</taxon>
        <taxon>Pseudomonadales</taxon>
        <taxon>Pseudomonadaceae</taxon>
        <taxon>Pseudomonas</taxon>
    </lineage>
</organism>